<reference evidence="2 3" key="1">
    <citation type="submission" date="2017-04" db="EMBL/GenBank/DDBJ databases">
        <title>Compelte genome sequence of WV33.</title>
        <authorList>
            <person name="Lee P.C."/>
        </authorList>
    </citation>
    <scope>NUCLEOTIDE SEQUENCE [LARGE SCALE GENOMIC DNA]</scope>
    <source>
        <strain evidence="2 3">WV33</strain>
    </source>
</reference>
<keyword evidence="3" id="KW-1185">Reference proteome</keyword>
<keyword evidence="1" id="KW-0732">Signal</keyword>
<sequence>MKKLLIVALLAASLTGFAQKKTGADKMLDKMTTELSLTADQQAKLKPLFEEQFALKADTKANADHEEDNKVKNKELGKKIGMILTAEQKDLRKQLQEKEKAAKEAGQ</sequence>
<dbReference type="OrthoDB" id="956918at2"/>
<dbReference type="KEGG" id="ffa:FFWV33_00445"/>
<evidence type="ECO:0000313" key="2">
    <source>
        <dbReference type="EMBL" id="AWG20093.1"/>
    </source>
</evidence>
<feature type="signal peptide" evidence="1">
    <location>
        <begin position="1"/>
        <end position="18"/>
    </location>
</feature>
<protein>
    <recommendedName>
        <fullName evidence="4">DUF4890 domain-containing protein</fullName>
    </recommendedName>
</protein>
<feature type="chain" id="PRO_5015695563" description="DUF4890 domain-containing protein" evidence="1">
    <location>
        <begin position="19"/>
        <end position="107"/>
    </location>
</feature>
<organism evidence="2 3">
    <name type="scientific">Flavobacterium faecale</name>
    <dbReference type="NCBI Taxonomy" id="1355330"/>
    <lineage>
        <taxon>Bacteria</taxon>
        <taxon>Pseudomonadati</taxon>
        <taxon>Bacteroidota</taxon>
        <taxon>Flavobacteriia</taxon>
        <taxon>Flavobacteriales</taxon>
        <taxon>Flavobacteriaceae</taxon>
        <taxon>Flavobacterium</taxon>
    </lineage>
</organism>
<evidence type="ECO:0000256" key="1">
    <source>
        <dbReference type="SAM" id="SignalP"/>
    </source>
</evidence>
<dbReference type="AlphaFoldDB" id="A0A2S1L8N9"/>
<proteinExistence type="predicted"/>
<dbReference type="Proteomes" id="UP000244527">
    <property type="component" value="Chromosome"/>
</dbReference>
<name>A0A2S1L8N9_9FLAO</name>
<gene>
    <name evidence="2" type="ORF">FFWV33_00445</name>
</gene>
<accession>A0A2S1L8N9</accession>
<dbReference type="EMBL" id="CP020918">
    <property type="protein sequence ID" value="AWG20093.1"/>
    <property type="molecule type" value="Genomic_DNA"/>
</dbReference>
<dbReference type="RefSeq" id="WP_108739062.1">
    <property type="nucleotide sequence ID" value="NZ_CP020918.1"/>
</dbReference>
<evidence type="ECO:0008006" key="4">
    <source>
        <dbReference type="Google" id="ProtNLM"/>
    </source>
</evidence>
<evidence type="ECO:0000313" key="3">
    <source>
        <dbReference type="Proteomes" id="UP000244527"/>
    </source>
</evidence>